<dbReference type="PRINTS" id="PR00080">
    <property type="entry name" value="SDRFAMILY"/>
</dbReference>
<evidence type="ECO:0000313" key="4">
    <source>
        <dbReference type="EMBL" id="PDV99518.1"/>
    </source>
</evidence>
<dbReference type="InterPro" id="IPR036291">
    <property type="entry name" value="NAD(P)-bd_dom_sf"/>
</dbReference>
<dbReference type="InterPro" id="IPR002347">
    <property type="entry name" value="SDR_fam"/>
</dbReference>
<dbReference type="CDD" id="cd05233">
    <property type="entry name" value="SDR_c"/>
    <property type="match status" value="1"/>
</dbReference>
<accession>A0A2H3LAV5</accession>
<reference evidence="4 5" key="1">
    <citation type="submission" date="2016-05" db="EMBL/GenBank/DDBJ databases">
        <authorList>
            <person name="Lavstsen T."/>
            <person name="Jespersen J.S."/>
        </authorList>
    </citation>
    <scope>NUCLEOTIDE SEQUENCE [LARGE SCALE GENOMIC DNA]</scope>
    <source>
        <strain evidence="4 5">B7-9</strain>
    </source>
</reference>
<comment type="similarity">
    <text evidence="1 2">Belongs to the short-chain dehydrogenases/reductases (SDR) family.</text>
</comment>
<dbReference type="InterPro" id="IPR057326">
    <property type="entry name" value="KR_dom"/>
</dbReference>
<dbReference type="PRINTS" id="PR00081">
    <property type="entry name" value="GDHRDH"/>
</dbReference>
<dbReference type="SUPFAM" id="SSF51735">
    <property type="entry name" value="NAD(P)-binding Rossmann-fold domains"/>
    <property type="match status" value="1"/>
</dbReference>
<feature type="domain" description="Ketoreductase" evidence="3">
    <location>
        <begin position="11"/>
        <end position="192"/>
    </location>
</feature>
<name>A0A2H3LAV5_9CHLR</name>
<organism evidence="4 5">
    <name type="scientific">Candidatus Chloroploca asiatica</name>
    <dbReference type="NCBI Taxonomy" id="1506545"/>
    <lineage>
        <taxon>Bacteria</taxon>
        <taxon>Bacillati</taxon>
        <taxon>Chloroflexota</taxon>
        <taxon>Chloroflexia</taxon>
        <taxon>Chloroflexales</taxon>
        <taxon>Chloroflexineae</taxon>
        <taxon>Oscillochloridaceae</taxon>
        <taxon>Candidatus Chloroploca</taxon>
    </lineage>
</organism>
<dbReference type="EMBL" id="LYXE01000069">
    <property type="protein sequence ID" value="PDV99518.1"/>
    <property type="molecule type" value="Genomic_DNA"/>
</dbReference>
<dbReference type="Pfam" id="PF00106">
    <property type="entry name" value="adh_short"/>
    <property type="match status" value="1"/>
</dbReference>
<evidence type="ECO:0000259" key="3">
    <source>
        <dbReference type="SMART" id="SM00822"/>
    </source>
</evidence>
<proteinExistence type="inferred from homology"/>
<evidence type="ECO:0000313" key="5">
    <source>
        <dbReference type="Proteomes" id="UP000220922"/>
    </source>
</evidence>
<dbReference type="OrthoDB" id="5786478at2"/>
<dbReference type="RefSeq" id="WP_097651839.1">
    <property type="nucleotide sequence ID" value="NZ_LYXE01000069.1"/>
</dbReference>
<dbReference type="SMART" id="SM00822">
    <property type="entry name" value="PKS_KR"/>
    <property type="match status" value="1"/>
</dbReference>
<dbReference type="AlphaFoldDB" id="A0A2H3LAV5"/>
<sequence>MGRKTISLRGRVAVITGSTRGIGRAMAECFGTAGARVVVSSSRPEAVVATVEQLRAEGIDATGMACDVADRKQVEQLFVHALSMYRQVDIWVNNAAISGPFGRTLDVPQADWERVIQVNLMGTYYGCVTVLPHMLERNYGKVINVTGGGFKRAQRFLGAYSVSKAGVVRLTESLAREHAKQSGLSFNVLAPGIVPTDMTNEWEALGEAAEALQAFPRIKEIFGTTTEETALLALKMASSATNGVSGKVFEVMPRHRSLWRLLQAALKRR</sequence>
<dbReference type="Proteomes" id="UP000220922">
    <property type="component" value="Unassembled WGS sequence"/>
</dbReference>
<dbReference type="Gene3D" id="3.40.50.720">
    <property type="entry name" value="NAD(P)-binding Rossmann-like Domain"/>
    <property type="match status" value="1"/>
</dbReference>
<protein>
    <submittedName>
        <fullName evidence="4">Short-chain dehydrogenase</fullName>
    </submittedName>
</protein>
<dbReference type="PANTHER" id="PTHR43943">
    <property type="entry name" value="DEHYDROGENASE/REDUCTASE (SDR FAMILY) MEMBER 4"/>
    <property type="match status" value="1"/>
</dbReference>
<gene>
    <name evidence="4" type="ORF">A9Q02_12060</name>
</gene>
<evidence type="ECO:0000256" key="2">
    <source>
        <dbReference type="RuleBase" id="RU000363"/>
    </source>
</evidence>
<comment type="caution">
    <text evidence="4">The sequence shown here is derived from an EMBL/GenBank/DDBJ whole genome shotgun (WGS) entry which is preliminary data.</text>
</comment>
<evidence type="ECO:0000256" key="1">
    <source>
        <dbReference type="ARBA" id="ARBA00006484"/>
    </source>
</evidence>
<dbReference type="PANTHER" id="PTHR43943:SF2">
    <property type="entry name" value="DEHYDROGENASE_REDUCTASE 4"/>
    <property type="match status" value="1"/>
</dbReference>
<keyword evidence="5" id="KW-1185">Reference proteome</keyword>